<keyword evidence="1" id="KW-1133">Transmembrane helix</keyword>
<keyword evidence="1" id="KW-0812">Transmembrane</keyword>
<dbReference type="Proteomes" id="UP000321491">
    <property type="component" value="Unassembled WGS sequence"/>
</dbReference>
<proteinExistence type="predicted"/>
<evidence type="ECO:0000313" key="2">
    <source>
        <dbReference type="EMBL" id="GEN30225.1"/>
    </source>
</evidence>
<dbReference type="EMBL" id="BJXW01000007">
    <property type="protein sequence ID" value="GEN30225.1"/>
    <property type="molecule type" value="Genomic_DNA"/>
</dbReference>
<keyword evidence="3" id="KW-1185">Reference proteome</keyword>
<comment type="caution">
    <text evidence="2">The sequence shown here is derived from an EMBL/GenBank/DDBJ whole genome shotgun (WGS) entry which is preliminary data.</text>
</comment>
<organism evidence="2 3">
    <name type="scientific">Cerasibacillus quisquiliarum</name>
    <dbReference type="NCBI Taxonomy" id="227865"/>
    <lineage>
        <taxon>Bacteria</taxon>
        <taxon>Bacillati</taxon>
        <taxon>Bacillota</taxon>
        <taxon>Bacilli</taxon>
        <taxon>Bacillales</taxon>
        <taxon>Bacillaceae</taxon>
        <taxon>Cerasibacillus</taxon>
    </lineage>
</organism>
<name>A0A511UUD9_9BACI</name>
<dbReference type="AlphaFoldDB" id="A0A511UUD9"/>
<evidence type="ECO:0000256" key="1">
    <source>
        <dbReference type="SAM" id="Phobius"/>
    </source>
</evidence>
<evidence type="ECO:0000313" key="3">
    <source>
        <dbReference type="Proteomes" id="UP000321491"/>
    </source>
</evidence>
<protein>
    <submittedName>
        <fullName evidence="2">Uncharacterized protein</fullName>
    </submittedName>
</protein>
<gene>
    <name evidence="2" type="ORF">CQU01_04630</name>
</gene>
<sequence length="96" mass="10816">MEFALLGAVSTVFGMVITYFTFMRGRDKSIKNEAEDGAVIKTKLDSIGKGVDDIRIDLKANEKQMSRMNEQLIRVDESTKSAHKRIDKLEGVRKHG</sequence>
<reference evidence="2 3" key="1">
    <citation type="submission" date="2019-07" db="EMBL/GenBank/DDBJ databases">
        <title>Whole genome shotgun sequence of Cerasibacillus quisquiliarum NBRC 102429.</title>
        <authorList>
            <person name="Hosoyama A."/>
            <person name="Uohara A."/>
            <person name="Ohji S."/>
            <person name="Ichikawa N."/>
        </authorList>
    </citation>
    <scope>NUCLEOTIDE SEQUENCE [LARGE SCALE GENOMIC DNA]</scope>
    <source>
        <strain evidence="2 3">NBRC 102429</strain>
    </source>
</reference>
<keyword evidence="1" id="KW-0472">Membrane</keyword>
<accession>A0A511UUD9</accession>
<feature type="transmembrane region" description="Helical" evidence="1">
    <location>
        <begin position="6"/>
        <end position="22"/>
    </location>
</feature>
<dbReference type="RefSeq" id="WP_246118028.1">
    <property type="nucleotide sequence ID" value="NZ_BJXW01000007.1"/>
</dbReference>